<dbReference type="InterPro" id="IPR036188">
    <property type="entry name" value="FAD/NAD-bd_sf"/>
</dbReference>
<sequence length="383" mass="42454">MSVASEKREMTDGLRVIVSGGSMGGMFTALALLEGGHDVEVFERAAGELAERGAGIVVQPRMLEYLENRGIARPDEFTLSTNRREYLNRDGSVREGRADSMTFTGWDTLYRRLRGTVEDDRYHAGRVVGFERDGEAVAVRFENGAERRADLLVVAEGGRSETREQLLPDVGPEYAGYVAWRGLIDERDVSRELVERFEDTFLFFEGERQLVLGYLIPGPDGGTWAGERRLNWVWYDNVRDGDRLEGLLTDSRGVEHDFSVAPGGLREGVERELRASAEELPDVFSRLVGKTEKPFVQTVYDLTVPRMTAGRVCLVGDAAFVARPHTAAGTAKAAADAIELGAALDGRDRSEVESALETWEGRRLAAGRRLVREGVRMGEGYMD</sequence>
<dbReference type="OrthoDB" id="213386at2157"/>
<reference evidence="3 5" key="1">
    <citation type="journal article" date="2010" name="J. Bacteriol.">
        <title>Complete genome sequence of Halalkalicoccus jeotgali B3(T), an extremely halophilic archaeon.</title>
        <authorList>
            <person name="Roh S.W."/>
            <person name="Nam Y.D."/>
            <person name="Nam S.H."/>
            <person name="Choi S.H."/>
            <person name="Park H.S."/>
            <person name="Bae J.W."/>
        </authorList>
    </citation>
    <scope>NUCLEOTIDE SEQUENCE [LARGE SCALE GENOMIC DNA]</scope>
    <source>
        <strain evidence="3">B3</strain>
        <strain evidence="5">DSM 18796 / CECT 7217 / JCM 14584 / KCTC 4019 / B3</strain>
    </source>
</reference>
<dbReference type="Proteomes" id="UP000011645">
    <property type="component" value="Unassembled WGS sequence"/>
</dbReference>
<proteinExistence type="predicted"/>
<dbReference type="KEGG" id="hje:HacjB3_00860"/>
<evidence type="ECO:0000313" key="4">
    <source>
        <dbReference type="EMBL" id="ELY33138.1"/>
    </source>
</evidence>
<dbReference type="Gene3D" id="3.50.50.60">
    <property type="entry name" value="FAD/NAD(P)-binding domain"/>
    <property type="match status" value="2"/>
</dbReference>
<dbReference type="AlphaFoldDB" id="D8J4K3"/>
<dbReference type="SUPFAM" id="SSF54373">
    <property type="entry name" value="FAD-linked reductases, C-terminal domain"/>
    <property type="match status" value="1"/>
</dbReference>
<dbReference type="HOGENOM" id="CLU_009665_0_1_2"/>
<evidence type="ECO:0000313" key="3">
    <source>
        <dbReference type="EMBL" id="ADJ13565.1"/>
    </source>
</evidence>
<dbReference type="InterPro" id="IPR053212">
    <property type="entry name" value="DHP_3-monooxygenase"/>
</dbReference>
<protein>
    <recommendedName>
        <fullName evidence="7">FAD-binding domain-containing protein</fullName>
    </recommendedName>
</protein>
<organism evidence="3 5">
    <name type="scientific">Halalkalicoccus jeotgali (strain DSM 18796 / CECT 7217 / JCM 14584 / KCTC 4019 / B3)</name>
    <dbReference type="NCBI Taxonomy" id="795797"/>
    <lineage>
        <taxon>Archaea</taxon>
        <taxon>Methanobacteriati</taxon>
        <taxon>Methanobacteriota</taxon>
        <taxon>Stenosarchaea group</taxon>
        <taxon>Halobacteria</taxon>
        <taxon>Halobacteriales</taxon>
        <taxon>Halococcaceae</taxon>
        <taxon>Halalkalicoccus</taxon>
    </lineage>
</organism>
<dbReference type="GO" id="GO:0071949">
    <property type="term" value="F:FAD binding"/>
    <property type="evidence" value="ECO:0007669"/>
    <property type="project" value="InterPro"/>
</dbReference>
<evidence type="ECO:0000313" key="5">
    <source>
        <dbReference type="Proteomes" id="UP000000390"/>
    </source>
</evidence>
<dbReference type="InterPro" id="IPR054707">
    <property type="entry name" value="DhpH_subs-bd"/>
</dbReference>
<name>D8J4K3_HALJB</name>
<dbReference type="PANTHER" id="PTHR47469:SF2">
    <property type="entry name" value="OS06G0597600 PROTEIN"/>
    <property type="match status" value="1"/>
</dbReference>
<dbReference type="Proteomes" id="UP000000390">
    <property type="component" value="Chromosome"/>
</dbReference>
<dbReference type="PATRIC" id="fig|795797.18.peg.175"/>
<dbReference type="eggNOG" id="arCOG00570">
    <property type="taxonomic scope" value="Archaea"/>
</dbReference>
<reference evidence="4 6" key="2">
    <citation type="journal article" date="2014" name="PLoS Genet.">
        <title>Phylogenetically driven sequencing of extremely halophilic archaea reveals strategies for static and dynamic osmo-response.</title>
        <authorList>
            <person name="Becker E.A."/>
            <person name="Seitzer P.M."/>
            <person name="Tritt A."/>
            <person name="Larsen D."/>
            <person name="Krusor M."/>
            <person name="Yao A.I."/>
            <person name="Wu D."/>
            <person name="Madern D."/>
            <person name="Eisen J.A."/>
            <person name="Darling A.E."/>
            <person name="Facciotti M.T."/>
        </authorList>
    </citation>
    <scope>NUCLEOTIDE SEQUENCE [LARGE SCALE GENOMIC DNA]</scope>
    <source>
        <strain evidence="4">B3</strain>
        <strain evidence="6">DSM 18796 / CECT 7217 / JCM 14584 / KCTC 4019 / B3</strain>
    </source>
</reference>
<evidence type="ECO:0000313" key="6">
    <source>
        <dbReference type="Proteomes" id="UP000011645"/>
    </source>
</evidence>
<dbReference type="EMBL" id="AOHV01000044">
    <property type="protein sequence ID" value="ELY33138.1"/>
    <property type="molecule type" value="Genomic_DNA"/>
</dbReference>
<evidence type="ECO:0000259" key="1">
    <source>
        <dbReference type="Pfam" id="PF01494"/>
    </source>
</evidence>
<feature type="domain" description="FAD-binding" evidence="1">
    <location>
        <begin position="15"/>
        <end position="167"/>
    </location>
</feature>
<dbReference type="SUPFAM" id="SSF51905">
    <property type="entry name" value="FAD/NAD(P)-binding domain"/>
    <property type="match status" value="1"/>
</dbReference>
<accession>D8J4K3</accession>
<evidence type="ECO:0000259" key="2">
    <source>
        <dbReference type="Pfam" id="PF22607"/>
    </source>
</evidence>
<keyword evidence="6" id="KW-1185">Reference proteome</keyword>
<dbReference type="NCBIfam" id="NF005566">
    <property type="entry name" value="PRK07236.1"/>
    <property type="match status" value="1"/>
</dbReference>
<dbReference type="Pfam" id="PF01494">
    <property type="entry name" value="FAD_binding_3"/>
    <property type="match status" value="1"/>
</dbReference>
<evidence type="ECO:0008006" key="7">
    <source>
        <dbReference type="Google" id="ProtNLM"/>
    </source>
</evidence>
<feature type="domain" description="2,6-dihydroxypyridine 3-monooxygenase substrate binding" evidence="2">
    <location>
        <begin position="174"/>
        <end position="301"/>
    </location>
</feature>
<dbReference type="PRINTS" id="PR00420">
    <property type="entry name" value="RNGMNOXGNASE"/>
</dbReference>
<dbReference type="STRING" id="795797.HacjB3_00860"/>
<gene>
    <name evidence="3" type="ordered locus">HacjB3_00860</name>
    <name evidence="4" type="ORF">C497_18477</name>
</gene>
<dbReference type="RefSeq" id="WP_008418919.1">
    <property type="nucleotide sequence ID" value="NZ_AOHV01000044.1"/>
</dbReference>
<dbReference type="Pfam" id="PF22607">
    <property type="entry name" value="FAD_binding-like"/>
    <property type="match status" value="1"/>
</dbReference>
<dbReference type="PANTHER" id="PTHR47469">
    <property type="entry name" value="MONOOXYGENASE-LIKE"/>
    <property type="match status" value="1"/>
</dbReference>
<dbReference type="InterPro" id="IPR002938">
    <property type="entry name" value="FAD-bd"/>
</dbReference>
<dbReference type="EMBL" id="CP002062">
    <property type="protein sequence ID" value="ADJ13565.1"/>
    <property type="molecule type" value="Genomic_DNA"/>
</dbReference>